<dbReference type="InterPro" id="IPR018108">
    <property type="entry name" value="MCP_transmembrane"/>
</dbReference>
<feature type="repeat" description="Solcar" evidence="9">
    <location>
        <begin position="64"/>
        <end position="154"/>
    </location>
</feature>
<gene>
    <name evidence="11" type="ORF">THASP1DRAFT_33356</name>
</gene>
<evidence type="ECO:0000256" key="6">
    <source>
        <dbReference type="ARBA" id="ARBA00022989"/>
    </source>
</evidence>
<evidence type="ECO:0000256" key="3">
    <source>
        <dbReference type="ARBA" id="ARBA00022692"/>
    </source>
</evidence>
<organism evidence="11 12">
    <name type="scientific">Thamnocephalis sphaerospora</name>
    <dbReference type="NCBI Taxonomy" id="78915"/>
    <lineage>
        <taxon>Eukaryota</taxon>
        <taxon>Fungi</taxon>
        <taxon>Fungi incertae sedis</taxon>
        <taxon>Zoopagomycota</taxon>
        <taxon>Zoopagomycotina</taxon>
        <taxon>Zoopagomycetes</taxon>
        <taxon>Zoopagales</taxon>
        <taxon>Sigmoideomycetaceae</taxon>
        <taxon>Thamnocephalis</taxon>
    </lineage>
</organism>
<evidence type="ECO:0000256" key="10">
    <source>
        <dbReference type="RuleBase" id="RU000488"/>
    </source>
</evidence>
<evidence type="ECO:0000313" key="11">
    <source>
        <dbReference type="EMBL" id="RKP04834.1"/>
    </source>
</evidence>
<evidence type="ECO:0000256" key="5">
    <source>
        <dbReference type="ARBA" id="ARBA00022792"/>
    </source>
</evidence>
<keyword evidence="8 9" id="KW-0472">Membrane</keyword>
<reference evidence="12" key="1">
    <citation type="journal article" date="2018" name="Nat. Microbiol.">
        <title>Leveraging single-cell genomics to expand the fungal tree of life.</title>
        <authorList>
            <person name="Ahrendt S.R."/>
            <person name="Quandt C.A."/>
            <person name="Ciobanu D."/>
            <person name="Clum A."/>
            <person name="Salamov A."/>
            <person name="Andreopoulos B."/>
            <person name="Cheng J.F."/>
            <person name="Woyke T."/>
            <person name="Pelin A."/>
            <person name="Henrissat B."/>
            <person name="Reynolds N.K."/>
            <person name="Benny G.L."/>
            <person name="Smith M.E."/>
            <person name="James T.Y."/>
            <person name="Grigoriev I.V."/>
        </authorList>
    </citation>
    <scope>NUCLEOTIDE SEQUENCE [LARGE SCALE GENOMIC DNA]</scope>
    <source>
        <strain evidence="12">RSA 1356</strain>
    </source>
</reference>
<evidence type="ECO:0000313" key="12">
    <source>
        <dbReference type="Proteomes" id="UP000271241"/>
    </source>
</evidence>
<sequence length="172" mass="18338">MATTTTALAFDAHQPDLLLDEPRPTVASSIVPGAPLDISAAAGAGTKGALAMLEDWLQQQLRENDRLRHSMAGAGAGCSAAIVTCPLDVVKTRLQNQGRLPPGVLPYHGTVDTLRRTWLSEGVRGLYRGLGPTVLGYLPTWAIYFSVYDSCKVYLSKRNGGCMAIAHMLGLC</sequence>
<keyword evidence="6" id="KW-1133">Transmembrane helix</keyword>
<comment type="subcellular location">
    <subcellularLocation>
        <location evidence="1">Mitochondrion inner membrane</location>
        <topology evidence="1">Multi-pass membrane protein</topology>
    </subcellularLocation>
</comment>
<dbReference type="GO" id="GO:0015218">
    <property type="term" value="F:pyrimidine nucleotide transmembrane transporter activity"/>
    <property type="evidence" value="ECO:0007669"/>
    <property type="project" value="InterPro"/>
</dbReference>
<dbReference type="GO" id="GO:0005743">
    <property type="term" value="C:mitochondrial inner membrane"/>
    <property type="evidence" value="ECO:0007669"/>
    <property type="project" value="UniProtKB-SubCell"/>
</dbReference>
<proteinExistence type="inferred from homology"/>
<comment type="similarity">
    <text evidence="10">Belongs to the mitochondrial carrier (TC 2.A.29) family.</text>
</comment>
<keyword evidence="3 9" id="KW-0812">Transmembrane</keyword>
<dbReference type="Proteomes" id="UP000271241">
    <property type="component" value="Unassembled WGS sequence"/>
</dbReference>
<keyword evidence="2 10" id="KW-0813">Transport</keyword>
<dbReference type="InterPro" id="IPR049562">
    <property type="entry name" value="SLC25A33/36-like"/>
</dbReference>
<dbReference type="InterPro" id="IPR023395">
    <property type="entry name" value="MCP_dom_sf"/>
</dbReference>
<evidence type="ECO:0000256" key="7">
    <source>
        <dbReference type="ARBA" id="ARBA00023128"/>
    </source>
</evidence>
<keyword evidence="4" id="KW-0677">Repeat</keyword>
<keyword evidence="5" id="KW-0999">Mitochondrion inner membrane</keyword>
<name>A0A4P9XGR1_9FUNG</name>
<dbReference type="Pfam" id="PF00153">
    <property type="entry name" value="Mito_carr"/>
    <property type="match status" value="1"/>
</dbReference>
<evidence type="ECO:0000256" key="4">
    <source>
        <dbReference type="ARBA" id="ARBA00022737"/>
    </source>
</evidence>
<dbReference type="Gene3D" id="1.50.40.10">
    <property type="entry name" value="Mitochondrial carrier domain"/>
    <property type="match status" value="1"/>
</dbReference>
<evidence type="ECO:0000256" key="8">
    <source>
        <dbReference type="ARBA" id="ARBA00023136"/>
    </source>
</evidence>
<evidence type="ECO:0000256" key="2">
    <source>
        <dbReference type="ARBA" id="ARBA00022448"/>
    </source>
</evidence>
<dbReference type="PANTHER" id="PTHR45829">
    <property type="entry name" value="MITOCHONDRIAL CARRIER PROTEIN RIM2"/>
    <property type="match status" value="1"/>
</dbReference>
<keyword evidence="12" id="KW-1185">Reference proteome</keyword>
<dbReference type="AlphaFoldDB" id="A0A4P9XGR1"/>
<dbReference type="PROSITE" id="PS50920">
    <property type="entry name" value="SOLCAR"/>
    <property type="match status" value="1"/>
</dbReference>
<dbReference type="PANTHER" id="PTHR45829:SF1">
    <property type="entry name" value="CARRIER PROTEIN, PUTATIVE (AFU_ORTHOLOGUE AFUA_4G06780)-RELATED"/>
    <property type="match status" value="1"/>
</dbReference>
<dbReference type="SUPFAM" id="SSF103506">
    <property type="entry name" value="Mitochondrial carrier"/>
    <property type="match status" value="1"/>
</dbReference>
<keyword evidence="7" id="KW-0496">Mitochondrion</keyword>
<evidence type="ECO:0000256" key="9">
    <source>
        <dbReference type="PROSITE-ProRule" id="PRU00282"/>
    </source>
</evidence>
<dbReference type="EMBL" id="KZ993420">
    <property type="protein sequence ID" value="RKP04834.1"/>
    <property type="molecule type" value="Genomic_DNA"/>
</dbReference>
<dbReference type="GO" id="GO:1990519">
    <property type="term" value="P:pyrimidine nucleotide import into mitochondrion"/>
    <property type="evidence" value="ECO:0007669"/>
    <property type="project" value="TreeGrafter"/>
</dbReference>
<dbReference type="OrthoDB" id="10266426at2759"/>
<evidence type="ECO:0000256" key="1">
    <source>
        <dbReference type="ARBA" id="ARBA00004448"/>
    </source>
</evidence>
<accession>A0A4P9XGR1</accession>
<protein>
    <submittedName>
        <fullName evidence="11">Mitochondrial carrier domain-containing protein</fullName>
    </submittedName>
</protein>